<dbReference type="EMBL" id="JAJNAY010000001">
    <property type="protein sequence ID" value="MCD1117548.1"/>
    <property type="molecule type" value="Genomic_DNA"/>
</dbReference>
<gene>
    <name evidence="1" type="ORF">LO744_11835</name>
</gene>
<organism evidence="1 2">
    <name type="scientific">Chryseobacterium turcicum</name>
    <dbReference type="NCBI Taxonomy" id="2898076"/>
    <lineage>
        <taxon>Bacteria</taxon>
        <taxon>Pseudomonadati</taxon>
        <taxon>Bacteroidota</taxon>
        <taxon>Flavobacteriia</taxon>
        <taxon>Flavobacteriales</taxon>
        <taxon>Weeksellaceae</taxon>
        <taxon>Chryseobacterium group</taxon>
        <taxon>Chryseobacterium</taxon>
    </lineage>
</organism>
<dbReference type="Proteomes" id="UP001108025">
    <property type="component" value="Unassembled WGS sequence"/>
</dbReference>
<reference evidence="1" key="1">
    <citation type="submission" date="2021-11" db="EMBL/GenBank/DDBJ databases">
        <title>Description of novel Chryseobacterium species.</title>
        <authorList>
            <person name="Saticioglu I.B."/>
            <person name="Ay H."/>
            <person name="Altun S."/>
            <person name="Duman M."/>
        </authorList>
    </citation>
    <scope>NUCLEOTIDE SEQUENCE</scope>
    <source>
        <strain evidence="1">C-17</strain>
    </source>
</reference>
<protein>
    <submittedName>
        <fullName evidence="1">Uncharacterized protein</fullName>
    </submittedName>
</protein>
<proteinExistence type="predicted"/>
<name>A0A9Q3V4H0_9FLAO</name>
<dbReference type="AlphaFoldDB" id="A0A9Q3V4H0"/>
<evidence type="ECO:0000313" key="2">
    <source>
        <dbReference type="Proteomes" id="UP001108025"/>
    </source>
</evidence>
<dbReference type="RefSeq" id="WP_230669511.1">
    <property type="nucleotide sequence ID" value="NZ_JAJNAY010000001.1"/>
</dbReference>
<evidence type="ECO:0000313" key="1">
    <source>
        <dbReference type="EMBL" id="MCD1117548.1"/>
    </source>
</evidence>
<sequence length="71" mass="8441">MSKELSFYEFTQLPEEEQYELVFSSGEFIDSSVKGEVKYVLYKLYSFFVEVAYNSYDNKIINMSTFMNSQK</sequence>
<keyword evidence="2" id="KW-1185">Reference proteome</keyword>
<accession>A0A9Q3V4H0</accession>
<comment type="caution">
    <text evidence="1">The sequence shown here is derived from an EMBL/GenBank/DDBJ whole genome shotgun (WGS) entry which is preliminary data.</text>
</comment>